<evidence type="ECO:0000313" key="3">
    <source>
        <dbReference type="EMBL" id="QSF46422.1"/>
    </source>
</evidence>
<evidence type="ECO:0000259" key="2">
    <source>
        <dbReference type="Pfam" id="PF01636"/>
    </source>
</evidence>
<keyword evidence="4" id="KW-1185">Reference proteome</keyword>
<dbReference type="PANTHER" id="PTHR21064:SF6">
    <property type="entry name" value="AMINOGLYCOSIDE PHOSPHOTRANSFERASE DOMAIN-CONTAINING PROTEIN"/>
    <property type="match status" value="1"/>
</dbReference>
<name>A0ABX7LE72_9BACL</name>
<accession>A0ABX7LE72</accession>
<dbReference type="InterPro" id="IPR002575">
    <property type="entry name" value="Aminoglycoside_PTrfase"/>
</dbReference>
<dbReference type="Pfam" id="PF01636">
    <property type="entry name" value="APH"/>
    <property type="match status" value="1"/>
</dbReference>
<evidence type="ECO:0000256" key="1">
    <source>
        <dbReference type="ARBA" id="ARBA00038240"/>
    </source>
</evidence>
<dbReference type="Proteomes" id="UP000663452">
    <property type="component" value="Chromosome"/>
</dbReference>
<dbReference type="InterPro" id="IPR050249">
    <property type="entry name" value="Pseudomonas-type_ThrB"/>
</dbReference>
<dbReference type="EMBL" id="CP070969">
    <property type="protein sequence ID" value="QSF46422.1"/>
    <property type="molecule type" value="Genomic_DNA"/>
</dbReference>
<feature type="domain" description="Aminoglycoside phosphotransferase" evidence="2">
    <location>
        <begin position="35"/>
        <end position="267"/>
    </location>
</feature>
<comment type="similarity">
    <text evidence="1">Belongs to the pseudomonas-type ThrB family.</text>
</comment>
<dbReference type="PANTHER" id="PTHR21064">
    <property type="entry name" value="AMINOGLYCOSIDE PHOSPHOTRANSFERASE DOMAIN-CONTAINING PROTEIN-RELATED"/>
    <property type="match status" value="1"/>
</dbReference>
<dbReference type="SUPFAM" id="SSF56112">
    <property type="entry name" value="Protein kinase-like (PK-like)"/>
    <property type="match status" value="1"/>
</dbReference>
<reference evidence="3 4" key="1">
    <citation type="submission" date="2021-02" db="EMBL/GenBank/DDBJ databases">
        <title>Paenibacillus tianjinensis sp. nov.</title>
        <authorList>
            <person name="Liu H."/>
        </authorList>
    </citation>
    <scope>NUCLEOTIDE SEQUENCE [LARGE SCALE GENOMIC DNA]</scope>
    <source>
        <strain evidence="3 4">TB2019</strain>
    </source>
</reference>
<gene>
    <name evidence="3" type="ORF">JRJ22_07525</name>
</gene>
<organism evidence="3 4">
    <name type="scientific">Paenibacillus tianjinensis</name>
    <dbReference type="NCBI Taxonomy" id="2810347"/>
    <lineage>
        <taxon>Bacteria</taxon>
        <taxon>Bacillati</taxon>
        <taxon>Bacillota</taxon>
        <taxon>Bacilli</taxon>
        <taxon>Bacillales</taxon>
        <taxon>Paenibacillaceae</taxon>
        <taxon>Paenibacillus</taxon>
    </lineage>
</organism>
<sequence length="330" mass="37809">MLKLPVNHSVFSSEALAPALKDLYEIGDVIECRFLSNGLNDTYVLKTSTGKYILRIYKVKWRSIHDIAFEVEMLNHLVRKGIPVSGPVAKRDGGYITEMDAAEGPRFAVLFTYAEGGYSDKKESCDLFGEQVAKMHLAMDDFECGHERFAIDLNHLLKQPVQLIRPALAHRPEDLDFLDSLSNLLTNRINDISSELEWGVSHGDLHGGNVHFHENSLTQFDFDCGGFGWRSYDVSVFLWAKVRGREKEHFNNELWDVFLQSYQKHKGLSESDLKAIPLFVAIREIWLMGLHTGNAEVWGGGWQNDHYFDTNLQFLRNWCEFHSIVEQRKG</sequence>
<dbReference type="Gene3D" id="3.30.200.20">
    <property type="entry name" value="Phosphorylase Kinase, domain 1"/>
    <property type="match status" value="1"/>
</dbReference>
<proteinExistence type="inferred from homology"/>
<dbReference type="InterPro" id="IPR011009">
    <property type="entry name" value="Kinase-like_dom_sf"/>
</dbReference>
<evidence type="ECO:0000313" key="4">
    <source>
        <dbReference type="Proteomes" id="UP000663452"/>
    </source>
</evidence>
<dbReference type="Gene3D" id="3.90.1200.10">
    <property type="match status" value="1"/>
</dbReference>
<protein>
    <submittedName>
        <fullName evidence="3">Phosphotransferase</fullName>
    </submittedName>
</protein>
<dbReference type="RefSeq" id="WP_206103900.1">
    <property type="nucleotide sequence ID" value="NZ_CP070969.1"/>
</dbReference>